<dbReference type="GO" id="GO:0003723">
    <property type="term" value="F:RNA binding"/>
    <property type="evidence" value="ECO:0007669"/>
    <property type="project" value="TreeGrafter"/>
</dbReference>
<dbReference type="Pfam" id="PF08373">
    <property type="entry name" value="RAP"/>
    <property type="match status" value="1"/>
</dbReference>
<dbReference type="EMBL" id="DYDO01000003">
    <property type="protein sequence ID" value="DBA29476.1"/>
    <property type="molecule type" value="Genomic_DNA"/>
</dbReference>
<dbReference type="GO" id="GO:0000963">
    <property type="term" value="P:mitochondrial RNA processing"/>
    <property type="evidence" value="ECO:0007669"/>
    <property type="project" value="TreeGrafter"/>
</dbReference>
<evidence type="ECO:0000313" key="6">
    <source>
        <dbReference type="Proteomes" id="UP001181693"/>
    </source>
</evidence>
<proteinExistence type="predicted"/>
<dbReference type="PROSITE" id="PS51286">
    <property type="entry name" value="RAP"/>
    <property type="match status" value="1"/>
</dbReference>
<dbReference type="GO" id="GO:0035770">
    <property type="term" value="C:ribonucleoprotein granule"/>
    <property type="evidence" value="ECO:0007669"/>
    <property type="project" value="TreeGrafter"/>
</dbReference>
<feature type="region of interest" description="Disordered" evidence="3">
    <location>
        <begin position="77"/>
        <end position="109"/>
    </location>
</feature>
<dbReference type="InterPro" id="IPR013579">
    <property type="entry name" value="FAST_2"/>
</dbReference>
<dbReference type="PANTHER" id="PTHR21228">
    <property type="entry name" value="FAST LEU-RICH DOMAIN-CONTAINING"/>
    <property type="match status" value="1"/>
</dbReference>
<dbReference type="GO" id="GO:0005759">
    <property type="term" value="C:mitochondrial matrix"/>
    <property type="evidence" value="ECO:0007669"/>
    <property type="project" value="TreeGrafter"/>
</dbReference>
<keyword evidence="6" id="KW-1185">Reference proteome</keyword>
<dbReference type="Proteomes" id="UP001181693">
    <property type="component" value="Unassembled WGS sequence"/>
</dbReference>
<keyword evidence="2" id="KW-0496">Mitochondrion</keyword>
<evidence type="ECO:0000256" key="2">
    <source>
        <dbReference type="ARBA" id="ARBA00023128"/>
    </source>
</evidence>
<evidence type="ECO:0000256" key="1">
    <source>
        <dbReference type="ARBA" id="ARBA00004173"/>
    </source>
</evidence>
<feature type="domain" description="RAP" evidence="4">
    <location>
        <begin position="704"/>
        <end position="765"/>
    </location>
</feature>
<reference evidence="5" key="1">
    <citation type="thesis" date="2020" institute="ProQuest LLC" country="789 East Eisenhower Parkway, Ann Arbor, MI, USA">
        <title>Comparative Genomics and Chromosome Evolution.</title>
        <authorList>
            <person name="Mudd A.B."/>
        </authorList>
    </citation>
    <scope>NUCLEOTIDE SEQUENCE</scope>
    <source>
        <strain evidence="5">1538</strain>
        <tissue evidence="5">Blood</tissue>
    </source>
</reference>
<evidence type="ECO:0000313" key="5">
    <source>
        <dbReference type="EMBL" id="DBA29476.1"/>
    </source>
</evidence>
<evidence type="ECO:0000259" key="4">
    <source>
        <dbReference type="PROSITE" id="PS51286"/>
    </source>
</evidence>
<dbReference type="AlphaFoldDB" id="A0AAV3ADU6"/>
<dbReference type="InterPro" id="IPR050870">
    <property type="entry name" value="FAST_kinase"/>
</dbReference>
<organism evidence="5 6">
    <name type="scientific">Pyxicephalus adspersus</name>
    <name type="common">African bullfrog</name>
    <dbReference type="NCBI Taxonomy" id="30357"/>
    <lineage>
        <taxon>Eukaryota</taxon>
        <taxon>Metazoa</taxon>
        <taxon>Chordata</taxon>
        <taxon>Craniata</taxon>
        <taxon>Vertebrata</taxon>
        <taxon>Euteleostomi</taxon>
        <taxon>Amphibia</taxon>
        <taxon>Batrachia</taxon>
        <taxon>Anura</taxon>
        <taxon>Neobatrachia</taxon>
        <taxon>Ranoidea</taxon>
        <taxon>Pyxicephalidae</taxon>
        <taxon>Pyxicephalinae</taxon>
        <taxon>Pyxicephalus</taxon>
    </lineage>
</organism>
<dbReference type="GO" id="GO:0044528">
    <property type="term" value="P:regulation of mitochondrial mRNA stability"/>
    <property type="evidence" value="ECO:0007669"/>
    <property type="project" value="InterPro"/>
</dbReference>
<comment type="caution">
    <text evidence="5">The sequence shown here is derived from an EMBL/GenBank/DDBJ whole genome shotgun (WGS) entry which is preliminary data.</text>
</comment>
<accession>A0AAV3ADU6</accession>
<sequence length="771" mass="88641">MAVVICRRLSRAVFQTAAISSSKWAWSTPHVQLGRNYVFKSAKATACSKDADQNKLDHHGSSVVSSINDRQKVQENEVNAFDNDEPFCVSESPTRTDPSRPQFTLKDKPRDPVRTRYKKTHKAGKGTSIGKYDDIEVYSSKQDPRTFQQHRPEYKSMCYNSEHTMRTSIEEGESILQSVNLSLKPSKVSEFLVKLSYLPRNKIVALKSNSKFHTLCNCSISNLGLYTNSEIISILGAFERLRLYQNHSMLQEYEKEFCLRVQHLSTNELLLVADTFRYMGFTFPKFHDLLCSCMQVRYLDFSLPQVIQLIYIVGEMRHAPQELLEKIDALILRYLTSINLEEIGTVCLGFFKTGNGLSRHLMQRIGDDIVKNVEQISDYALVNVLKMFRFTRVDHIPFLRTVGEDACKRIPNMNALGIMHIVLTFSSMHFLSENLMKTVALAMPNRVSYCRSKDIAKFLWSFGVLQYKPPNANVFYSAFINQIHERLKEFERYPEHFLTCLMGLAFCEQFPFDLIDIALSEKFLKQSSKISLFELKKDLFTIGGTVEIECPEYKGNTISPEFRNEVTQTILELSTQEIRTRAEVIEASLLLPHALGGQEYVKENMILPHTRSKDLEVHLDANMQPVPINSVIEELQRPLKYQNVKITPDLLGQLTNASKLRTANTENRAVKNLENPNIVNDYSMATHPEKNKENATEQPKVTKLAIQVTNRNQYLYQSKQLLGLHALKRRQLRKLGYVVVEIPFWEWFPLTKSATRSEKLAYLHHKVFSAV</sequence>
<dbReference type="InterPro" id="IPR010622">
    <property type="entry name" value="FAST_Leu-rich"/>
</dbReference>
<dbReference type="Pfam" id="PF06743">
    <property type="entry name" value="FAST_1"/>
    <property type="match status" value="1"/>
</dbReference>
<feature type="compositionally biased region" description="Basic and acidic residues" evidence="3">
    <location>
        <begin position="50"/>
        <end position="60"/>
    </location>
</feature>
<gene>
    <name evidence="5" type="ORF">GDO54_009700</name>
</gene>
<comment type="subcellular location">
    <subcellularLocation>
        <location evidence="1">Mitochondrion</location>
    </subcellularLocation>
</comment>
<evidence type="ECO:0000256" key="3">
    <source>
        <dbReference type="SAM" id="MobiDB-lite"/>
    </source>
</evidence>
<dbReference type="SMART" id="SM00952">
    <property type="entry name" value="RAP"/>
    <property type="match status" value="1"/>
</dbReference>
<feature type="compositionally biased region" description="Polar residues" evidence="3">
    <location>
        <begin position="91"/>
        <end position="102"/>
    </location>
</feature>
<dbReference type="PANTHER" id="PTHR21228:SF70">
    <property type="entry name" value="FAST KINASE DOMAIN-CONTAINING PROTEIN 5, MITOCHONDRIAL"/>
    <property type="match status" value="1"/>
</dbReference>
<protein>
    <recommendedName>
        <fullName evidence="4">RAP domain-containing protein</fullName>
    </recommendedName>
</protein>
<dbReference type="InterPro" id="IPR013584">
    <property type="entry name" value="RAP"/>
</dbReference>
<name>A0AAV3ADU6_PYXAD</name>
<feature type="region of interest" description="Disordered" evidence="3">
    <location>
        <begin position="50"/>
        <end position="69"/>
    </location>
</feature>
<dbReference type="Pfam" id="PF08368">
    <property type="entry name" value="FAST_2"/>
    <property type="match status" value="1"/>
</dbReference>